<feature type="site" description="Substrate discrimination" evidence="15">
    <location>
        <position position="20"/>
    </location>
</feature>
<dbReference type="GO" id="GO:0042276">
    <property type="term" value="P:error-prone translesion synthesis"/>
    <property type="evidence" value="ECO:0007669"/>
    <property type="project" value="TreeGrafter"/>
</dbReference>
<dbReference type="SUPFAM" id="SSF100879">
    <property type="entry name" value="Lesion bypass DNA polymerase (Y-family), little finger domain"/>
    <property type="match status" value="1"/>
</dbReference>
<dbReference type="InterPro" id="IPR043128">
    <property type="entry name" value="Rev_trsase/Diguanyl_cyclase"/>
</dbReference>
<keyword evidence="6 15" id="KW-0548">Nucleotidyltransferase</keyword>
<dbReference type="InterPro" id="IPR050116">
    <property type="entry name" value="DNA_polymerase-Y"/>
</dbReference>
<reference evidence="18" key="1">
    <citation type="submission" date="2016-05" db="EMBL/GenBank/DDBJ databases">
        <authorList>
            <person name="Baek K."/>
            <person name="Yang S.-J."/>
        </authorList>
    </citation>
    <scope>NUCLEOTIDE SEQUENCE [LARGE SCALE GENOMIC DNA]</scope>
    <source>
        <strain evidence="18">ST58-10</strain>
    </source>
</reference>
<dbReference type="PANTHER" id="PTHR11076">
    <property type="entry name" value="DNA REPAIR POLYMERASE UMUC / TRANSFERASE FAMILY MEMBER"/>
    <property type="match status" value="1"/>
</dbReference>
<evidence type="ECO:0000256" key="12">
    <source>
        <dbReference type="ARBA" id="ARBA00023125"/>
    </source>
</evidence>
<dbReference type="Gene3D" id="3.30.70.270">
    <property type="match status" value="1"/>
</dbReference>
<evidence type="ECO:0000256" key="2">
    <source>
        <dbReference type="ARBA" id="ARBA00010945"/>
    </source>
</evidence>
<evidence type="ECO:0000256" key="10">
    <source>
        <dbReference type="ARBA" id="ARBA00022842"/>
    </source>
</evidence>
<feature type="binding site" evidence="15">
    <location>
        <position position="110"/>
    </location>
    <ligand>
        <name>Mg(2+)</name>
        <dbReference type="ChEBI" id="CHEBI:18420"/>
    </ligand>
</feature>
<keyword evidence="7 15" id="KW-0235">DNA replication</keyword>
<evidence type="ECO:0000256" key="5">
    <source>
        <dbReference type="ARBA" id="ARBA00022679"/>
    </source>
</evidence>
<dbReference type="InterPro" id="IPR022880">
    <property type="entry name" value="DNApol_IV"/>
</dbReference>
<proteinExistence type="inferred from homology"/>
<comment type="cofactor">
    <cofactor evidence="15">
        <name>Mg(2+)</name>
        <dbReference type="ChEBI" id="CHEBI:18420"/>
    </cofactor>
    <text evidence="15">Binds 2 magnesium ions per subunit.</text>
</comment>
<evidence type="ECO:0000313" key="17">
    <source>
        <dbReference type="EMBL" id="ANG63659.1"/>
    </source>
</evidence>
<dbReference type="GO" id="GO:0000287">
    <property type="term" value="F:magnesium ion binding"/>
    <property type="evidence" value="ECO:0007669"/>
    <property type="project" value="UniProtKB-UniRule"/>
</dbReference>
<evidence type="ECO:0000256" key="8">
    <source>
        <dbReference type="ARBA" id="ARBA00022723"/>
    </source>
</evidence>
<dbReference type="OrthoDB" id="9808813at2"/>
<dbReference type="InterPro" id="IPR043502">
    <property type="entry name" value="DNA/RNA_pol_sf"/>
</dbReference>
<dbReference type="InterPro" id="IPR036775">
    <property type="entry name" value="DNA_pol_Y-fam_lit_finger_sf"/>
</dbReference>
<dbReference type="GO" id="GO:0006261">
    <property type="term" value="P:DNA-templated DNA replication"/>
    <property type="evidence" value="ECO:0007669"/>
    <property type="project" value="UniProtKB-UniRule"/>
</dbReference>
<evidence type="ECO:0000256" key="13">
    <source>
        <dbReference type="ARBA" id="ARBA00023204"/>
    </source>
</evidence>
<dbReference type="GO" id="GO:0009432">
    <property type="term" value="P:SOS response"/>
    <property type="evidence" value="ECO:0007669"/>
    <property type="project" value="UniProtKB-ARBA"/>
</dbReference>
<feature type="domain" description="UmuC" evidence="16">
    <location>
        <begin position="11"/>
        <end position="192"/>
    </location>
</feature>
<dbReference type="EC" id="2.7.7.7" evidence="15"/>
<keyword evidence="8 15" id="KW-0479">Metal-binding</keyword>
<sequence length="363" mass="40309">MDREFNVDRKIIHCDCDCFYAAVEMRDNPALRGIPLAVGGRADQRGVVATCNYEARAFGVHSAMSTARALALCPDLVVVSGSMEKYREVSARIMAIYADYTRVIEPLSLDEAYLDVTGTERCQGSATRMAEEIRRRVFDEVGIRVSAGVAPNKFLAKIASDWNKPDGLFVLRPEQVEAFVQALAVKKLHGVGAKTAEKLEHMGVHNCADLREQGAAVLISRFGRFGQRLWELAWGQDDRPVRTSRERKSVSVEHTYSQDLPDLEACLEQLPSLLESLAGRYGRLSRPADIAGAVVKLKFHDFSQTTVEQATRVQAALAPDIVLYERLVREAFGRGCRPVRLLGVGYRLNEHSDSAQPDQLALF</sequence>
<dbReference type="Gene3D" id="3.40.1170.60">
    <property type="match status" value="1"/>
</dbReference>
<evidence type="ECO:0000256" key="9">
    <source>
        <dbReference type="ARBA" id="ARBA00022763"/>
    </source>
</evidence>
<dbReference type="AlphaFoldDB" id="A0A1A9F1N2"/>
<dbReference type="Gene3D" id="3.30.1490.100">
    <property type="entry name" value="DNA polymerase, Y-family, little finger domain"/>
    <property type="match status" value="1"/>
</dbReference>
<keyword evidence="12 15" id="KW-0238">DNA-binding</keyword>
<gene>
    <name evidence="15" type="primary">dinB</name>
    <name evidence="17" type="ORF">A8C75_15020</name>
</gene>
<comment type="similarity">
    <text evidence="2 15">Belongs to the DNA polymerase type-Y family.</text>
</comment>
<dbReference type="CDD" id="cd03586">
    <property type="entry name" value="PolY_Pol_IV_kappa"/>
    <property type="match status" value="1"/>
</dbReference>
<evidence type="ECO:0000256" key="7">
    <source>
        <dbReference type="ARBA" id="ARBA00022705"/>
    </source>
</evidence>
<dbReference type="InterPro" id="IPR053848">
    <property type="entry name" value="IMS_HHH_1"/>
</dbReference>
<name>A0A1A9F1N2_9GAMM</name>
<dbReference type="Pfam" id="PF21999">
    <property type="entry name" value="IMS_HHH_1"/>
    <property type="match status" value="1"/>
</dbReference>
<keyword evidence="3 15" id="KW-0515">Mutator protein</keyword>
<keyword evidence="10 15" id="KW-0460">Magnesium</keyword>
<dbReference type="HAMAP" id="MF_01113">
    <property type="entry name" value="DNApol_IV"/>
    <property type="match status" value="1"/>
</dbReference>
<reference evidence="17 18" key="2">
    <citation type="journal article" date="2018" name="Int. J. Syst. Evol. Microbiol.">
        <title>Marinobacterium aestuarii sp. nov., a benzene-degrading marine bacterium isolated from estuary sediment.</title>
        <authorList>
            <person name="Bae S.S."/>
            <person name="Jung J."/>
            <person name="Chung D."/>
            <person name="Baek K."/>
        </authorList>
    </citation>
    <scope>NUCLEOTIDE SEQUENCE [LARGE SCALE GENOMIC DNA]</scope>
    <source>
        <strain evidence="17 18">ST58-10</strain>
    </source>
</reference>
<dbReference type="Pfam" id="PF11799">
    <property type="entry name" value="IMS_C"/>
    <property type="match status" value="1"/>
</dbReference>
<dbReference type="KEGG" id="mars:A8C75_15020"/>
<feature type="binding site" evidence="15">
    <location>
        <position position="15"/>
    </location>
    <ligand>
        <name>Mg(2+)</name>
        <dbReference type="ChEBI" id="CHEBI:18420"/>
    </ligand>
</feature>
<dbReference type="SUPFAM" id="SSF56672">
    <property type="entry name" value="DNA/RNA polymerases"/>
    <property type="match status" value="1"/>
</dbReference>
<dbReference type="PANTHER" id="PTHR11076:SF33">
    <property type="entry name" value="DNA POLYMERASE KAPPA"/>
    <property type="match status" value="1"/>
</dbReference>
<comment type="function">
    <text evidence="15">Poorly processive, error-prone DNA polymerase involved in untargeted mutagenesis. Copies undamaged DNA at stalled replication forks, which arise in vivo from mismatched or misaligned primer ends. These misaligned primers can be extended by PolIV. Exhibits no 3'-5' exonuclease (proofreading) activity. May be involved in translesional synthesis, in conjunction with the beta clamp from PolIII.</text>
</comment>
<protein>
    <recommendedName>
        <fullName evidence="15">DNA polymerase IV</fullName>
        <shortName evidence="15">Pol IV</shortName>
        <ecNumber evidence="15">2.7.7.7</ecNumber>
    </recommendedName>
</protein>
<accession>A0A1A9F1N2</accession>
<evidence type="ECO:0000256" key="4">
    <source>
        <dbReference type="ARBA" id="ARBA00022490"/>
    </source>
</evidence>
<evidence type="ECO:0000256" key="14">
    <source>
        <dbReference type="ARBA" id="ARBA00049244"/>
    </source>
</evidence>
<keyword evidence="4 15" id="KW-0963">Cytoplasm</keyword>
<evidence type="ECO:0000256" key="15">
    <source>
        <dbReference type="HAMAP-Rule" id="MF_01113"/>
    </source>
</evidence>
<organism evidence="17 18">
    <name type="scientific">Marinobacterium aestuarii</name>
    <dbReference type="NCBI Taxonomy" id="1821621"/>
    <lineage>
        <taxon>Bacteria</taxon>
        <taxon>Pseudomonadati</taxon>
        <taxon>Pseudomonadota</taxon>
        <taxon>Gammaproteobacteria</taxon>
        <taxon>Oceanospirillales</taxon>
        <taxon>Oceanospirillaceae</taxon>
        <taxon>Marinobacterium</taxon>
    </lineage>
</organism>
<evidence type="ECO:0000256" key="6">
    <source>
        <dbReference type="ARBA" id="ARBA00022695"/>
    </source>
</evidence>
<dbReference type="NCBIfam" id="NF002677">
    <property type="entry name" value="PRK02406.1"/>
    <property type="match status" value="1"/>
</dbReference>
<evidence type="ECO:0000313" key="18">
    <source>
        <dbReference type="Proteomes" id="UP000078070"/>
    </source>
</evidence>
<evidence type="ECO:0000256" key="1">
    <source>
        <dbReference type="ARBA" id="ARBA00004496"/>
    </source>
</evidence>
<keyword evidence="11 15" id="KW-0239">DNA-directed DNA polymerase</keyword>
<dbReference type="GO" id="GO:0003684">
    <property type="term" value="F:damaged DNA binding"/>
    <property type="evidence" value="ECO:0007669"/>
    <property type="project" value="InterPro"/>
</dbReference>
<dbReference type="STRING" id="1821621.A8C75_15020"/>
<dbReference type="FunFam" id="1.10.150.20:FF:000019">
    <property type="entry name" value="DNA polymerase IV"/>
    <property type="match status" value="1"/>
</dbReference>
<comment type="subunit">
    <text evidence="15">Monomer.</text>
</comment>
<dbReference type="GO" id="GO:0005829">
    <property type="term" value="C:cytosol"/>
    <property type="evidence" value="ECO:0007669"/>
    <property type="project" value="TreeGrafter"/>
</dbReference>
<dbReference type="GO" id="GO:0003887">
    <property type="term" value="F:DNA-directed DNA polymerase activity"/>
    <property type="evidence" value="ECO:0007669"/>
    <property type="project" value="UniProtKB-UniRule"/>
</dbReference>
<dbReference type="FunFam" id="3.40.1170.60:FF:000001">
    <property type="entry name" value="DNA polymerase IV"/>
    <property type="match status" value="1"/>
</dbReference>
<dbReference type="GO" id="GO:0006281">
    <property type="term" value="P:DNA repair"/>
    <property type="evidence" value="ECO:0007669"/>
    <property type="project" value="UniProtKB-UniRule"/>
</dbReference>
<dbReference type="EMBL" id="CP015839">
    <property type="protein sequence ID" value="ANG63659.1"/>
    <property type="molecule type" value="Genomic_DNA"/>
</dbReference>
<evidence type="ECO:0000256" key="11">
    <source>
        <dbReference type="ARBA" id="ARBA00022932"/>
    </source>
</evidence>
<evidence type="ECO:0000256" key="3">
    <source>
        <dbReference type="ARBA" id="ARBA00022457"/>
    </source>
</evidence>
<dbReference type="RefSeq" id="WP_067384091.1">
    <property type="nucleotide sequence ID" value="NZ_CP015839.1"/>
</dbReference>
<evidence type="ECO:0000259" key="16">
    <source>
        <dbReference type="PROSITE" id="PS50173"/>
    </source>
</evidence>
<keyword evidence="5 15" id="KW-0808">Transferase</keyword>
<dbReference type="Proteomes" id="UP000078070">
    <property type="component" value="Chromosome"/>
</dbReference>
<keyword evidence="13 15" id="KW-0234">DNA repair</keyword>
<keyword evidence="9 15" id="KW-0227">DNA damage</keyword>
<comment type="subcellular location">
    <subcellularLocation>
        <location evidence="1 15">Cytoplasm</location>
    </subcellularLocation>
</comment>
<feature type="active site" evidence="15">
    <location>
        <position position="111"/>
    </location>
</feature>
<comment type="catalytic activity">
    <reaction evidence="14 15">
        <text>DNA(n) + a 2'-deoxyribonucleoside 5'-triphosphate = DNA(n+1) + diphosphate</text>
        <dbReference type="Rhea" id="RHEA:22508"/>
        <dbReference type="Rhea" id="RHEA-COMP:17339"/>
        <dbReference type="Rhea" id="RHEA-COMP:17340"/>
        <dbReference type="ChEBI" id="CHEBI:33019"/>
        <dbReference type="ChEBI" id="CHEBI:61560"/>
        <dbReference type="ChEBI" id="CHEBI:173112"/>
        <dbReference type="EC" id="2.7.7.7"/>
    </reaction>
</comment>
<dbReference type="InterPro" id="IPR017961">
    <property type="entry name" value="DNA_pol_Y-fam_little_finger"/>
</dbReference>
<dbReference type="Gene3D" id="1.10.150.20">
    <property type="entry name" value="5' to 3' exonuclease, C-terminal subdomain"/>
    <property type="match status" value="1"/>
</dbReference>
<keyword evidence="18" id="KW-1185">Reference proteome</keyword>
<dbReference type="Pfam" id="PF00817">
    <property type="entry name" value="IMS"/>
    <property type="match status" value="1"/>
</dbReference>
<dbReference type="InterPro" id="IPR001126">
    <property type="entry name" value="UmuC"/>
</dbReference>
<dbReference type="PROSITE" id="PS50173">
    <property type="entry name" value="UMUC"/>
    <property type="match status" value="1"/>
</dbReference>